<dbReference type="GO" id="GO:0019905">
    <property type="term" value="F:syntaxin binding"/>
    <property type="evidence" value="ECO:0007669"/>
    <property type="project" value="TreeGrafter"/>
</dbReference>
<name>A0A2A9NUR5_9AGAR</name>
<evidence type="ECO:0000256" key="1">
    <source>
        <dbReference type="ARBA" id="ARBA00004601"/>
    </source>
</evidence>
<feature type="domain" description="Vps52 C-terminal" evidence="8">
    <location>
        <begin position="292"/>
        <end position="338"/>
    </location>
</feature>
<dbReference type="GO" id="GO:0006896">
    <property type="term" value="P:Golgi to vacuole transport"/>
    <property type="evidence" value="ECO:0007669"/>
    <property type="project" value="TreeGrafter"/>
</dbReference>
<dbReference type="GO" id="GO:0032456">
    <property type="term" value="P:endocytic recycling"/>
    <property type="evidence" value="ECO:0007669"/>
    <property type="project" value="TreeGrafter"/>
</dbReference>
<dbReference type="InterPro" id="IPR048361">
    <property type="entry name" value="Vps52_C"/>
</dbReference>
<evidence type="ECO:0000313" key="9">
    <source>
        <dbReference type="EMBL" id="PFH51402.1"/>
    </source>
</evidence>
<gene>
    <name evidence="9" type="ORF">AMATHDRAFT_74956</name>
</gene>
<keyword evidence="10" id="KW-1185">Reference proteome</keyword>
<proteinExistence type="inferred from homology"/>
<protein>
    <submittedName>
        <fullName evidence="9">Uncharacterized protein</fullName>
    </submittedName>
</protein>
<evidence type="ECO:0000256" key="3">
    <source>
        <dbReference type="ARBA" id="ARBA00022448"/>
    </source>
</evidence>
<dbReference type="GO" id="GO:0015031">
    <property type="term" value="P:protein transport"/>
    <property type="evidence" value="ECO:0007669"/>
    <property type="project" value="UniProtKB-KW"/>
</dbReference>
<organism evidence="9 10">
    <name type="scientific">Amanita thiersii Skay4041</name>
    <dbReference type="NCBI Taxonomy" id="703135"/>
    <lineage>
        <taxon>Eukaryota</taxon>
        <taxon>Fungi</taxon>
        <taxon>Dikarya</taxon>
        <taxon>Basidiomycota</taxon>
        <taxon>Agaricomycotina</taxon>
        <taxon>Agaricomycetes</taxon>
        <taxon>Agaricomycetidae</taxon>
        <taxon>Agaricales</taxon>
        <taxon>Pluteineae</taxon>
        <taxon>Amanitaceae</taxon>
        <taxon>Amanita</taxon>
    </lineage>
</organism>
<dbReference type="InterPro" id="IPR007258">
    <property type="entry name" value="Vps52"/>
</dbReference>
<evidence type="ECO:0000313" key="10">
    <source>
        <dbReference type="Proteomes" id="UP000242287"/>
    </source>
</evidence>
<accession>A0A2A9NUR5</accession>
<dbReference type="GO" id="GO:0005829">
    <property type="term" value="C:cytosol"/>
    <property type="evidence" value="ECO:0007669"/>
    <property type="project" value="GOC"/>
</dbReference>
<evidence type="ECO:0000259" key="8">
    <source>
        <dbReference type="Pfam" id="PF20655"/>
    </source>
</evidence>
<dbReference type="PANTHER" id="PTHR14190">
    <property type="entry name" value="SUPPRESSOR OF ACTIN MUTATIONS 2/VACUOLAR PROTEIN SORTING 52"/>
    <property type="match status" value="1"/>
</dbReference>
<keyword evidence="5" id="KW-0333">Golgi apparatus</keyword>
<sequence>MGTRPNLSVTSTSDSVLHILMEPRDSTNLYSLNQPHSHDRDGAAPDSFYRNKAREFVELHDQVQTSVHLLDSLESFLSTFQKDLQAVSGQISELQDRSKDIESRLKSRRRIERPLSNLIIDITISPQLATLILDTEVGEPWIPAIGEFERRLVMIQTRVRVKGARDLGDVLEGLRIVVATKLRAFFLGLFQPIRSSVTTNMQVIQTSVLLKYNTLFAFLQRQAPEVAQEVQRSYTGAARLYYETGFRRYIRSLGYIKTRIVDKFDTIVSNDSQMDMEVDMGRLAYAKIDGPAITLSYMADDKTHKEPIEALLRSLLLVFMDNATAEHKFVNVFFNVDDNLVFGDLRSVVPTVSTPLSPDRVSFTDDKTNEESEIGDYPDKISNLKMQSPASARKNQAALDIIWKQIMEPVLEYCQNFVKSLLEPRPPVIPLLTMIRLVEDVIVEIQKRQCPPVETYVLTLRLQMWPAFQNLMSENVDALKRLAEGSSASFFTRAPSTTEAIVTNICKRYIVIFNSFIHLTIHEEETMIFSNLLRLRQELLKLILRHTNQVTDGVSKATQQSFIYEGLLQGLSKGTQVTAHPKLQQEIAYWSNLVEETRRKIVSLGQSRGRI</sequence>
<dbReference type="AlphaFoldDB" id="A0A2A9NUR5"/>
<keyword evidence="3" id="KW-0813">Transport</keyword>
<evidence type="ECO:0000256" key="5">
    <source>
        <dbReference type="ARBA" id="ARBA00023034"/>
    </source>
</evidence>
<dbReference type="OrthoDB" id="19482at2759"/>
<reference evidence="9 10" key="1">
    <citation type="submission" date="2014-02" db="EMBL/GenBank/DDBJ databases">
        <title>Transposable element dynamics among asymbiotic and ectomycorrhizal Amanita fungi.</title>
        <authorList>
            <consortium name="DOE Joint Genome Institute"/>
            <person name="Hess J."/>
            <person name="Skrede I."/>
            <person name="Wolfe B."/>
            <person name="LaButti K."/>
            <person name="Ohm R.A."/>
            <person name="Grigoriev I.V."/>
            <person name="Pringle A."/>
        </authorList>
    </citation>
    <scope>NUCLEOTIDE SEQUENCE [LARGE SCALE GENOMIC DNA]</scope>
    <source>
        <strain evidence="9 10">SKay4041</strain>
    </source>
</reference>
<comment type="similarity">
    <text evidence="2">Belongs to the VPS52 family.</text>
</comment>
<dbReference type="GO" id="GO:0000938">
    <property type="term" value="C:GARP complex"/>
    <property type="evidence" value="ECO:0007669"/>
    <property type="project" value="TreeGrafter"/>
</dbReference>
<dbReference type="EMBL" id="KZ301988">
    <property type="protein sequence ID" value="PFH51402.1"/>
    <property type="molecule type" value="Genomic_DNA"/>
</dbReference>
<keyword evidence="6" id="KW-0175">Coiled coil</keyword>
<dbReference type="PANTHER" id="PTHR14190:SF7">
    <property type="entry name" value="VACUOLAR PROTEIN SORTING-ASSOCIATED PROTEIN 52 HOMOLOG"/>
    <property type="match status" value="1"/>
</dbReference>
<dbReference type="Pfam" id="PF04129">
    <property type="entry name" value="Vps52_CC"/>
    <property type="match status" value="1"/>
</dbReference>
<comment type="subcellular location">
    <subcellularLocation>
        <location evidence="1">Golgi apparatus</location>
        <location evidence="1">trans-Golgi network</location>
    </subcellularLocation>
</comment>
<feature type="domain" description="Vps52 C-terminal" evidence="8">
    <location>
        <begin position="400"/>
        <end position="552"/>
    </location>
</feature>
<keyword evidence="4" id="KW-0653">Protein transport</keyword>
<evidence type="ECO:0000256" key="4">
    <source>
        <dbReference type="ARBA" id="ARBA00022927"/>
    </source>
</evidence>
<evidence type="ECO:0000256" key="2">
    <source>
        <dbReference type="ARBA" id="ARBA00008180"/>
    </source>
</evidence>
<evidence type="ECO:0000256" key="6">
    <source>
        <dbReference type="SAM" id="Coils"/>
    </source>
</evidence>
<dbReference type="STRING" id="703135.A0A2A9NUR5"/>
<dbReference type="Proteomes" id="UP000242287">
    <property type="component" value="Unassembled WGS sequence"/>
</dbReference>
<feature type="coiled-coil region" evidence="6">
    <location>
        <begin position="77"/>
        <end position="104"/>
    </location>
</feature>
<evidence type="ECO:0000259" key="7">
    <source>
        <dbReference type="Pfam" id="PF04129"/>
    </source>
</evidence>
<dbReference type="Pfam" id="PF20655">
    <property type="entry name" value="Vps52_C"/>
    <property type="match status" value="2"/>
</dbReference>
<dbReference type="InterPro" id="IPR048319">
    <property type="entry name" value="Vps52_CC"/>
</dbReference>
<feature type="domain" description="Vps52 coiled-coil" evidence="7">
    <location>
        <begin position="55"/>
        <end position="219"/>
    </location>
</feature>
<dbReference type="GO" id="GO:0042147">
    <property type="term" value="P:retrograde transport, endosome to Golgi"/>
    <property type="evidence" value="ECO:0007669"/>
    <property type="project" value="TreeGrafter"/>
</dbReference>